<reference evidence="2 3" key="1">
    <citation type="submission" date="2021-02" db="EMBL/GenBank/DDBJ databases">
        <title>Variation within the Batrachochytrium salamandrivorans European outbreak.</title>
        <authorList>
            <person name="Kelly M."/>
            <person name="Pasmans F."/>
            <person name="Shea T.P."/>
            <person name="Munoz J.F."/>
            <person name="Carranza S."/>
            <person name="Cuomo C.A."/>
            <person name="Martel A."/>
        </authorList>
    </citation>
    <scope>NUCLEOTIDE SEQUENCE [LARGE SCALE GENOMIC DNA]</scope>
    <source>
        <strain evidence="2 3">AMFP18/2</strain>
    </source>
</reference>
<dbReference type="EMBL" id="JAFCIX010000048">
    <property type="protein sequence ID" value="KAH6600107.1"/>
    <property type="molecule type" value="Genomic_DNA"/>
</dbReference>
<gene>
    <name evidence="2" type="ORF">BASA50_002566</name>
</gene>
<organism evidence="2 3">
    <name type="scientific">Batrachochytrium salamandrivorans</name>
    <dbReference type="NCBI Taxonomy" id="1357716"/>
    <lineage>
        <taxon>Eukaryota</taxon>
        <taxon>Fungi</taxon>
        <taxon>Fungi incertae sedis</taxon>
        <taxon>Chytridiomycota</taxon>
        <taxon>Chytridiomycota incertae sedis</taxon>
        <taxon>Chytridiomycetes</taxon>
        <taxon>Rhizophydiales</taxon>
        <taxon>Rhizophydiales incertae sedis</taxon>
        <taxon>Batrachochytrium</taxon>
    </lineage>
</organism>
<feature type="compositionally biased region" description="Polar residues" evidence="1">
    <location>
        <begin position="73"/>
        <end position="90"/>
    </location>
</feature>
<proteinExistence type="predicted"/>
<feature type="compositionally biased region" description="Pro residues" evidence="1">
    <location>
        <begin position="91"/>
        <end position="105"/>
    </location>
</feature>
<feature type="region of interest" description="Disordered" evidence="1">
    <location>
        <begin position="51"/>
        <end position="113"/>
    </location>
</feature>
<evidence type="ECO:0000256" key="1">
    <source>
        <dbReference type="SAM" id="MobiDB-lite"/>
    </source>
</evidence>
<sequence length="242" mass="26356">MFASRFAELNRPTHQWGQGVRTKAAKQHHQRCQCAACIDAMIATVAANTIPSVKPRNSTHSNNRSQSERQRPTKTSIPVPNPQTNTKPTSQPTPPVGTPSQPQKPNPQQLRTSVPYTPLLDLDLTPPKPPVAAGEIILVSDLTMYEYTVVMPDTTLASSIHVYTTTSPPAPGAQSQKPLARMLHITAHTATPTAWAFNASVSIEADANTSDMVFAYDKSTQKLSISLPRLTPTPRRVHVTVK</sequence>
<name>A0ABQ8FM83_9FUNG</name>
<evidence type="ECO:0000313" key="3">
    <source>
        <dbReference type="Proteomes" id="UP001648503"/>
    </source>
</evidence>
<evidence type="ECO:0000313" key="2">
    <source>
        <dbReference type="EMBL" id="KAH6600107.1"/>
    </source>
</evidence>
<dbReference type="Proteomes" id="UP001648503">
    <property type="component" value="Unassembled WGS sequence"/>
</dbReference>
<feature type="region of interest" description="Disordered" evidence="1">
    <location>
        <begin position="1"/>
        <end position="22"/>
    </location>
</feature>
<protein>
    <submittedName>
        <fullName evidence="2">Uncharacterized protein</fullName>
    </submittedName>
</protein>
<keyword evidence="3" id="KW-1185">Reference proteome</keyword>
<comment type="caution">
    <text evidence="2">The sequence shown here is derived from an EMBL/GenBank/DDBJ whole genome shotgun (WGS) entry which is preliminary data.</text>
</comment>
<accession>A0ABQ8FM83</accession>
<feature type="compositionally biased region" description="Polar residues" evidence="1">
    <location>
        <begin position="51"/>
        <end position="65"/>
    </location>
</feature>